<keyword evidence="6" id="KW-0418">Kinase</keyword>
<dbReference type="CDD" id="cd08223">
    <property type="entry name" value="STKc_Nek4"/>
    <property type="match status" value="1"/>
</dbReference>
<dbReference type="InterPro" id="IPR011009">
    <property type="entry name" value="Kinase-like_dom_sf"/>
</dbReference>
<keyword evidence="13" id="KW-1185">Reference proteome</keyword>
<evidence type="ECO:0000256" key="6">
    <source>
        <dbReference type="ARBA" id="ARBA00022777"/>
    </source>
</evidence>
<dbReference type="Gene3D" id="3.30.200.20">
    <property type="entry name" value="Phosphorylase Kinase, domain 1"/>
    <property type="match status" value="1"/>
</dbReference>
<evidence type="ECO:0000256" key="7">
    <source>
        <dbReference type="ARBA" id="ARBA00022840"/>
    </source>
</evidence>
<dbReference type="FunFam" id="1.10.510.10:FF:000219">
    <property type="entry name" value="Putative serine/threonine-protein kinase Nek4"/>
    <property type="match status" value="1"/>
</dbReference>
<protein>
    <recommendedName>
        <fullName evidence="2">non-specific serine/threonine protein kinase</fullName>
        <ecNumber evidence="2">2.7.11.1</ecNumber>
    </recommendedName>
</protein>
<dbReference type="EC" id="2.7.11.1" evidence="2"/>
<comment type="catalytic activity">
    <reaction evidence="9">
        <text>L-seryl-[protein] + ATP = O-phospho-L-seryl-[protein] + ADP + H(+)</text>
        <dbReference type="Rhea" id="RHEA:17989"/>
        <dbReference type="Rhea" id="RHEA-COMP:9863"/>
        <dbReference type="Rhea" id="RHEA-COMP:11604"/>
        <dbReference type="ChEBI" id="CHEBI:15378"/>
        <dbReference type="ChEBI" id="CHEBI:29999"/>
        <dbReference type="ChEBI" id="CHEBI:30616"/>
        <dbReference type="ChEBI" id="CHEBI:83421"/>
        <dbReference type="ChEBI" id="CHEBI:456216"/>
        <dbReference type="EC" id="2.7.11.1"/>
    </reaction>
</comment>
<dbReference type="GO" id="GO:0004674">
    <property type="term" value="F:protein serine/threonine kinase activity"/>
    <property type="evidence" value="ECO:0007669"/>
    <property type="project" value="UniProtKB-KW"/>
</dbReference>
<dbReference type="Gene3D" id="1.10.510.10">
    <property type="entry name" value="Transferase(Phosphotransferase) domain 1"/>
    <property type="match status" value="1"/>
</dbReference>
<evidence type="ECO:0000256" key="9">
    <source>
        <dbReference type="ARBA" id="ARBA00048679"/>
    </source>
</evidence>
<dbReference type="InterPro" id="IPR008271">
    <property type="entry name" value="Ser/Thr_kinase_AS"/>
</dbReference>
<dbReference type="AlphaFoldDB" id="A0A8W8LLD6"/>
<dbReference type="SUPFAM" id="SSF56112">
    <property type="entry name" value="Protein kinase-like (PK-like)"/>
    <property type="match status" value="1"/>
</dbReference>
<feature type="compositionally biased region" description="Basic and acidic residues" evidence="10">
    <location>
        <begin position="557"/>
        <end position="569"/>
    </location>
</feature>
<feature type="compositionally biased region" description="Low complexity" evidence="10">
    <location>
        <begin position="447"/>
        <end position="458"/>
    </location>
</feature>
<feature type="compositionally biased region" description="Polar residues" evidence="10">
    <location>
        <begin position="307"/>
        <end position="318"/>
    </location>
</feature>
<dbReference type="SMART" id="SM00220">
    <property type="entry name" value="S_TKc"/>
    <property type="match status" value="1"/>
</dbReference>
<evidence type="ECO:0000256" key="3">
    <source>
        <dbReference type="ARBA" id="ARBA00022527"/>
    </source>
</evidence>
<evidence type="ECO:0000313" key="13">
    <source>
        <dbReference type="Proteomes" id="UP000005408"/>
    </source>
</evidence>
<dbReference type="InterPro" id="IPR051131">
    <property type="entry name" value="NEK_Ser/Thr_kinase_NIMA"/>
</dbReference>
<name>A0A8W8LLD6_MAGGI</name>
<evidence type="ECO:0000256" key="5">
    <source>
        <dbReference type="ARBA" id="ARBA00022741"/>
    </source>
</evidence>
<keyword evidence="3" id="KW-0723">Serine/threonine-protein kinase</keyword>
<feature type="compositionally biased region" description="Basic and acidic residues" evidence="10">
    <location>
        <begin position="428"/>
        <end position="441"/>
    </location>
</feature>
<dbReference type="PROSITE" id="PS00108">
    <property type="entry name" value="PROTEIN_KINASE_ST"/>
    <property type="match status" value="1"/>
</dbReference>
<evidence type="ECO:0000256" key="8">
    <source>
        <dbReference type="ARBA" id="ARBA00047899"/>
    </source>
</evidence>
<dbReference type="Proteomes" id="UP000005408">
    <property type="component" value="Unassembled WGS sequence"/>
</dbReference>
<evidence type="ECO:0000256" key="4">
    <source>
        <dbReference type="ARBA" id="ARBA00022679"/>
    </source>
</evidence>
<comment type="catalytic activity">
    <reaction evidence="8">
        <text>L-threonyl-[protein] + ATP = O-phospho-L-threonyl-[protein] + ADP + H(+)</text>
        <dbReference type="Rhea" id="RHEA:46608"/>
        <dbReference type="Rhea" id="RHEA-COMP:11060"/>
        <dbReference type="Rhea" id="RHEA-COMP:11605"/>
        <dbReference type="ChEBI" id="CHEBI:15378"/>
        <dbReference type="ChEBI" id="CHEBI:30013"/>
        <dbReference type="ChEBI" id="CHEBI:30616"/>
        <dbReference type="ChEBI" id="CHEBI:61977"/>
        <dbReference type="ChEBI" id="CHEBI:456216"/>
        <dbReference type="EC" id="2.7.11.1"/>
    </reaction>
</comment>
<reference evidence="12" key="1">
    <citation type="submission" date="2022-08" db="UniProtKB">
        <authorList>
            <consortium name="EnsemblMetazoa"/>
        </authorList>
    </citation>
    <scope>IDENTIFICATION</scope>
    <source>
        <strain evidence="12">05x7-T-G4-1.051#20</strain>
    </source>
</reference>
<evidence type="ECO:0000313" key="12">
    <source>
        <dbReference type="EnsemblMetazoa" id="G28613.1:cds"/>
    </source>
</evidence>
<feature type="region of interest" description="Disordered" evidence="10">
    <location>
        <begin position="272"/>
        <end position="669"/>
    </location>
</feature>
<keyword evidence="7" id="KW-0067">ATP-binding</keyword>
<evidence type="ECO:0000259" key="11">
    <source>
        <dbReference type="PROSITE" id="PS50011"/>
    </source>
</evidence>
<dbReference type="PROSITE" id="PS50011">
    <property type="entry name" value="PROTEIN_KINASE_DOM"/>
    <property type="match status" value="1"/>
</dbReference>
<feature type="compositionally biased region" description="Basic and acidic residues" evidence="10">
    <location>
        <begin position="598"/>
        <end position="618"/>
    </location>
</feature>
<feature type="compositionally biased region" description="Basic and acidic residues" evidence="10">
    <location>
        <begin position="387"/>
        <end position="412"/>
    </location>
</feature>
<evidence type="ECO:0000256" key="2">
    <source>
        <dbReference type="ARBA" id="ARBA00012513"/>
    </source>
</evidence>
<organism evidence="12 13">
    <name type="scientific">Magallana gigas</name>
    <name type="common">Pacific oyster</name>
    <name type="synonym">Crassostrea gigas</name>
    <dbReference type="NCBI Taxonomy" id="29159"/>
    <lineage>
        <taxon>Eukaryota</taxon>
        <taxon>Metazoa</taxon>
        <taxon>Spiralia</taxon>
        <taxon>Lophotrochozoa</taxon>
        <taxon>Mollusca</taxon>
        <taxon>Bivalvia</taxon>
        <taxon>Autobranchia</taxon>
        <taxon>Pteriomorphia</taxon>
        <taxon>Ostreida</taxon>
        <taxon>Ostreoidea</taxon>
        <taxon>Ostreidae</taxon>
        <taxon>Magallana</taxon>
    </lineage>
</organism>
<dbReference type="Pfam" id="PF00069">
    <property type="entry name" value="Pkinase"/>
    <property type="match status" value="1"/>
</dbReference>
<feature type="domain" description="Protein kinase" evidence="11">
    <location>
        <begin position="7"/>
        <end position="262"/>
    </location>
</feature>
<sequence>MAGLDQFEFIRQIGKGSYGEVTLQRHKKDRKQYVLKRINLKKASKREQHAAEQEAKLLSKLKHPNIVTYKDSFQGKDGYLHIAMQFCEGGDLYTKLKEQKGVPLEERQVVEWFVQIAMALQYMHERNILHRDLKTQNIFLTKSKIIKVGDLGIARVLESSSDMATTLIGTPYYMSPELFSNKPYNHKSDVWALGCCVYEMATLKHAFNAKDMNSLVYKILKGKMPLMPKQYSPELIQIIKNMLHQEPEKRPSVNRILRDPYIKKNISIFLEETKKSRPSSASRPGTAQRLRPKTAPSNRPPAPLPSSEGSNVNNNSASKMKVHVPEPDGADSTDSAQSVPQPAILRKKGHARKPSDGAKQDLFPIVEDKVISDNHHRNLESSTSSEDTVKANTAKEKSESQSPPRKYDRDSAGGRNSPKKKKNVLRRPPRDSDTDSLHSVRSEPNLSARSDSSSSSSSYAKNDVFRKPKPVSNPRPLPTPPKVSESAGIPVRRPSYEDKLVENNKSSSTSSSKDESCDMETPREPNLSARQRRREKNPAGSSLERPNSARIHLKAPSRHESERVTKAEKSVYGPKMSKSNSKRVRQPSIKDSSSSEEETLKENEDFKKEREKHRENKEMNNFISLLDTTLKMNKEDDDKSEEDDEVKEVKSHRRVSQPTKPSDADIHRSASLPSVETLCNADRLTTRIQILHTDCVRGVGFEVLHKAFEILSNIEDDELEPQLVDLMGKDKFDQYAGKIWQLKFCNECFEQLPHLRS</sequence>
<accession>A0A8W8LLD6</accession>
<proteinExistence type="inferred from homology"/>
<evidence type="ECO:0000256" key="10">
    <source>
        <dbReference type="SAM" id="MobiDB-lite"/>
    </source>
</evidence>
<keyword evidence="5" id="KW-0547">Nucleotide-binding</keyword>
<feature type="compositionally biased region" description="Basic residues" evidence="10">
    <location>
        <begin position="417"/>
        <end position="427"/>
    </location>
</feature>
<dbReference type="InterPro" id="IPR000719">
    <property type="entry name" value="Prot_kinase_dom"/>
</dbReference>
<dbReference type="FunFam" id="3.30.200.20:FF:000097">
    <property type="entry name" value="Probable serine/threonine-protein kinase nek1"/>
    <property type="match status" value="1"/>
</dbReference>
<evidence type="ECO:0000256" key="1">
    <source>
        <dbReference type="ARBA" id="ARBA00010886"/>
    </source>
</evidence>
<feature type="compositionally biased region" description="Basic and acidic residues" evidence="10">
    <location>
        <begin position="512"/>
        <end position="523"/>
    </location>
</feature>
<comment type="similarity">
    <text evidence="1">Belongs to the protein kinase superfamily. NEK Ser/Thr protein kinase family. NIMA subfamily.</text>
</comment>
<dbReference type="GO" id="GO:0005524">
    <property type="term" value="F:ATP binding"/>
    <property type="evidence" value="ECO:0007669"/>
    <property type="project" value="UniProtKB-KW"/>
</dbReference>
<dbReference type="PANTHER" id="PTHR44899">
    <property type="entry name" value="CAMK FAMILY PROTEIN KINASE"/>
    <property type="match status" value="1"/>
</dbReference>
<dbReference type="PANTHER" id="PTHR44899:SF7">
    <property type="entry name" value="NIMA-RELATED KINASE"/>
    <property type="match status" value="1"/>
</dbReference>
<keyword evidence="4" id="KW-0808">Transferase</keyword>
<feature type="compositionally biased region" description="Basic and acidic residues" evidence="10">
    <location>
        <begin position="366"/>
        <end position="379"/>
    </location>
</feature>
<feature type="compositionally biased region" description="Polar residues" evidence="10">
    <location>
        <begin position="622"/>
        <end position="631"/>
    </location>
</feature>
<feature type="compositionally biased region" description="Pro residues" evidence="10">
    <location>
        <begin position="471"/>
        <end position="481"/>
    </location>
</feature>
<dbReference type="EnsemblMetazoa" id="G28613.1">
    <property type="protein sequence ID" value="G28613.1:cds"/>
    <property type="gene ID" value="G28613"/>
</dbReference>